<organism evidence="1 2">
    <name type="scientific">Litoreibacter arenae DSM 19593</name>
    <dbReference type="NCBI Taxonomy" id="1123360"/>
    <lineage>
        <taxon>Bacteria</taxon>
        <taxon>Pseudomonadati</taxon>
        <taxon>Pseudomonadota</taxon>
        <taxon>Alphaproteobacteria</taxon>
        <taxon>Rhodobacterales</taxon>
        <taxon>Roseobacteraceae</taxon>
        <taxon>Litoreibacter</taxon>
    </lineage>
</organism>
<evidence type="ECO:0000313" key="2">
    <source>
        <dbReference type="Proteomes" id="UP000015351"/>
    </source>
</evidence>
<reference evidence="2" key="1">
    <citation type="journal article" date="2013" name="Stand. Genomic Sci.">
        <title>Genome sequence of the Litoreibacter arenae type strain (DSM 19593(T)), a member of the Roseobacter clade isolated from sea sand.</title>
        <authorList>
            <person name="Riedel T."/>
            <person name="Fiebig A."/>
            <person name="Petersen J."/>
            <person name="Gronow S."/>
            <person name="Kyrpides N.C."/>
            <person name="Goker M."/>
            <person name="Klenk H.P."/>
        </authorList>
    </citation>
    <scope>NUCLEOTIDE SEQUENCE [LARGE SCALE GENOMIC DNA]</scope>
    <source>
        <strain evidence="2">DSM 19593</strain>
    </source>
</reference>
<proteinExistence type="predicted"/>
<accession>S9QKF6</accession>
<keyword evidence="2" id="KW-1185">Reference proteome</keyword>
<gene>
    <name evidence="1" type="ORF">thalar_01607</name>
</gene>
<dbReference type="EMBL" id="AONI01000009">
    <property type="protein sequence ID" value="EPX80267.1"/>
    <property type="molecule type" value="Genomic_DNA"/>
</dbReference>
<dbReference type="AlphaFoldDB" id="S9QKF6"/>
<protein>
    <submittedName>
        <fullName evidence="1">Uncharacterized protein</fullName>
    </submittedName>
</protein>
<comment type="caution">
    <text evidence="1">The sequence shown here is derived from an EMBL/GenBank/DDBJ whole genome shotgun (WGS) entry which is preliminary data.</text>
</comment>
<evidence type="ECO:0000313" key="1">
    <source>
        <dbReference type="EMBL" id="EPX80267.1"/>
    </source>
</evidence>
<dbReference type="HOGENOM" id="CLU_3312283_0_0_5"/>
<dbReference type="Proteomes" id="UP000015351">
    <property type="component" value="Unassembled WGS sequence"/>
</dbReference>
<sequence>MNDWKREIRWDAEDRVPRLRTDAAAANTRKGYGGKVRIA</sequence>
<name>S9QKF6_9RHOB</name>